<dbReference type="GO" id="GO:0005524">
    <property type="term" value="F:ATP binding"/>
    <property type="evidence" value="ECO:0007669"/>
    <property type="project" value="InterPro"/>
</dbReference>
<feature type="domain" description="Kinesin motor" evidence="2">
    <location>
        <begin position="591"/>
        <end position="877"/>
    </location>
</feature>
<gene>
    <name evidence="3" type="ORF">Hyperionvirus17_13</name>
</gene>
<evidence type="ECO:0000259" key="2">
    <source>
        <dbReference type="Pfam" id="PF00225"/>
    </source>
</evidence>
<dbReference type="Gene3D" id="3.40.850.10">
    <property type="entry name" value="Kinesin motor domain"/>
    <property type="match status" value="1"/>
</dbReference>
<dbReference type="InterPro" id="IPR001752">
    <property type="entry name" value="Kinesin_motor_dom"/>
</dbReference>
<organism evidence="3">
    <name type="scientific">Hyperionvirus sp</name>
    <dbReference type="NCBI Taxonomy" id="2487770"/>
    <lineage>
        <taxon>Viruses</taxon>
        <taxon>Varidnaviria</taxon>
        <taxon>Bamfordvirae</taxon>
        <taxon>Nucleocytoviricota</taxon>
        <taxon>Megaviricetes</taxon>
        <taxon>Imitervirales</taxon>
        <taxon>Mimiviridae</taxon>
        <taxon>Klosneuvirinae</taxon>
    </lineage>
</organism>
<dbReference type="SUPFAM" id="SSF52540">
    <property type="entry name" value="P-loop containing nucleoside triphosphate hydrolases"/>
    <property type="match status" value="1"/>
</dbReference>
<evidence type="ECO:0000313" key="3">
    <source>
        <dbReference type="EMBL" id="AYV84093.1"/>
    </source>
</evidence>
<name>A0A3G5ADZ3_9VIRU</name>
<dbReference type="GO" id="GO:0008017">
    <property type="term" value="F:microtubule binding"/>
    <property type="evidence" value="ECO:0007669"/>
    <property type="project" value="InterPro"/>
</dbReference>
<keyword evidence="1" id="KW-0175">Coiled coil</keyword>
<dbReference type="Pfam" id="PF00225">
    <property type="entry name" value="Kinesin"/>
    <property type="match status" value="1"/>
</dbReference>
<proteinExistence type="predicted"/>
<dbReference type="GO" id="GO:0007018">
    <property type="term" value="P:microtubule-based movement"/>
    <property type="evidence" value="ECO:0007669"/>
    <property type="project" value="InterPro"/>
</dbReference>
<accession>A0A3G5ADZ3</accession>
<feature type="coiled-coil region" evidence="1">
    <location>
        <begin position="69"/>
        <end position="96"/>
    </location>
</feature>
<dbReference type="InterPro" id="IPR036961">
    <property type="entry name" value="Kinesin_motor_dom_sf"/>
</dbReference>
<evidence type="ECO:0000256" key="1">
    <source>
        <dbReference type="SAM" id="Coils"/>
    </source>
</evidence>
<dbReference type="InterPro" id="IPR027417">
    <property type="entry name" value="P-loop_NTPase"/>
</dbReference>
<protein>
    <recommendedName>
        <fullName evidence="2">Kinesin motor domain-containing protein</fullName>
    </recommendedName>
</protein>
<dbReference type="GO" id="GO:0003777">
    <property type="term" value="F:microtubule motor activity"/>
    <property type="evidence" value="ECO:0007669"/>
    <property type="project" value="InterPro"/>
</dbReference>
<sequence length="1394" mass="160700">MTNKLINSYLFNYVRSLRAHDLEKQYQSIINFKGKIIKFLAYKQQRGGTLTEKVNKIHQVAALYKDIDKFDVEKNRKEIESNLEELEKKIDSSHKKILDTERYLVDNKIMTTIETLAFNITDMKNNFNILPETVNLYLPVELASIKVPNDEYSFYVAIAKEFQGKLKRLNAALVDSSVDLRKMREEQVRRIEVEIKNITKPISEVDSVLKSLREANMTFEKGLSFDVKDADIVRIIDIKRLIDMIKKALGDAALMTGATGPLLRDFNESTLKKYEAPGKKTMRDSHFIDLYNQMVAQFDRESLARTSLPSPYFDGGYVIRVSNNLLVSPKIAAGQLSQLNKLISVAPGDILYREFTPQKELKIQEIYEPDFKKYQTGGSLEERLSDFEAKKVELGAKLEQYETEIKKYNSYQLYQVTHTLFLSLIATNQILIDGYTIYVFVNQGLLEFFKMILTNINTKIDAHEKTEDILYLRKYHYVTIKKLFKFVTDVSKAITSKDIIDIRACKGDVAEGFLLLNYFKTVLESYNEMFQNKITIYSRINDIGDKEYFNAERKSGNVHTFFISDKQKNKPGDPSLMWIQKKAAACSSIAVGPDEDIKFTQVYDSENFASNVDISKYMTLDTQLAKGKSVSLMTYGYSGTGKTYTLFGKKSVDTTEDGLLQFTIDNINGLKLINFRVFEIYGCGLAYPYYWTKTDTTGRTTSRLDDIYHQIYRYNLQLEEATIQFNCVEIIPAKKIKEFTAHSRNLRDMSKQTYKQRKETSPSYTEIVGKLTSKVLKNFDCFVGNIENHRENKMVNFNCSEANPTEHMKIRETNNCSEPGTGSLTRERIRRIRDTPNNTVSSRSILVYDFQLYIDDMDAKQPVQFLIIDLPGREEIIPTYVDMYLGKEGVDTVIKKILLGSEEKEAIITKGDKLLRYQMLLAVMCINPVAVPIFNMKSANNRYLTIYEKIKLSNKEILDAVIEMKFYYMDTSVGGVDNPQLKAMKDKYEMTQDVGSRRYTVDSRKGINGFKFEDELINLKGWSIGRVLKAVDNDNPKKNTPFDGWGYLYPDYTNSQAFALLSIHVMNRLILLNRFDIIEKIYEEICRYEINGPIDEYVGKIKSAEDIYDDLKSLSDMRFKGDFIELVRNKATNAPELPGLVTRIVRSPDRAGIAKEIGKNILNIKKDLKNILHYDYYLTPFEGIYINENIIGLTKYLSEKTIVATTAAEIKDKDEFINEKIKKQDTKLNFSYQQKVARVWLISDRTKGKADIKDFYDFADIASVPLNLYREKAGGGIELNYDNLRKEYWGIVDEKGEVKKPGFRDAYKSDHIFNFDNPLIEAILEPYINKVPYAPAAVIVGDKNKDNSIKDFKVFYLFANYAETTIRDMKCLNQYNLLKNTKDFIEMIVGEKKV</sequence>
<reference evidence="3" key="1">
    <citation type="submission" date="2018-10" db="EMBL/GenBank/DDBJ databases">
        <title>Hidden diversity of soil giant viruses.</title>
        <authorList>
            <person name="Schulz F."/>
            <person name="Alteio L."/>
            <person name="Goudeau D."/>
            <person name="Ryan E.M."/>
            <person name="Malmstrom R.R."/>
            <person name="Blanchard J."/>
            <person name="Woyke T."/>
        </authorList>
    </citation>
    <scope>NUCLEOTIDE SEQUENCE</scope>
    <source>
        <strain evidence="3">HYV1</strain>
    </source>
</reference>
<dbReference type="EMBL" id="MK072399">
    <property type="protein sequence ID" value="AYV84093.1"/>
    <property type="molecule type" value="Genomic_DNA"/>
</dbReference>
<dbReference type="PRINTS" id="PR00380">
    <property type="entry name" value="KINESINHEAVY"/>
</dbReference>